<dbReference type="Proteomes" id="UP000682733">
    <property type="component" value="Unassembled WGS sequence"/>
</dbReference>
<dbReference type="PANTHER" id="PTHR34714:SF3">
    <property type="match status" value="1"/>
</dbReference>
<keyword evidence="1" id="KW-0472">Membrane</keyword>
<dbReference type="AlphaFoldDB" id="A0A8S2D1C6"/>
<proteinExistence type="predicted"/>
<evidence type="ECO:0000313" key="3">
    <source>
        <dbReference type="EMBL" id="CAF3604054.1"/>
    </source>
</evidence>
<keyword evidence="1" id="KW-0812">Transmembrane</keyword>
<dbReference type="InterPro" id="IPR036265">
    <property type="entry name" value="HIT-like_sf"/>
</dbReference>
<dbReference type="PANTHER" id="PTHR34714">
    <property type="entry name" value="EGF-LIKE DOMAIN-CONTAINING PROTEIN"/>
    <property type="match status" value="1"/>
</dbReference>
<feature type="transmembrane region" description="Helical" evidence="1">
    <location>
        <begin position="39"/>
        <end position="59"/>
    </location>
</feature>
<evidence type="ECO:0008006" key="5">
    <source>
        <dbReference type="Google" id="ProtNLM"/>
    </source>
</evidence>
<dbReference type="Proteomes" id="UP000677228">
    <property type="component" value="Unassembled WGS sequence"/>
</dbReference>
<dbReference type="EMBL" id="CAJNOK010001591">
    <property type="protein sequence ID" value="CAF0819864.1"/>
    <property type="molecule type" value="Genomic_DNA"/>
</dbReference>
<evidence type="ECO:0000256" key="1">
    <source>
        <dbReference type="SAM" id="Phobius"/>
    </source>
</evidence>
<organism evidence="2 4">
    <name type="scientific">Didymodactylos carnosus</name>
    <dbReference type="NCBI Taxonomy" id="1234261"/>
    <lineage>
        <taxon>Eukaryota</taxon>
        <taxon>Metazoa</taxon>
        <taxon>Spiralia</taxon>
        <taxon>Gnathifera</taxon>
        <taxon>Rotifera</taxon>
        <taxon>Eurotatoria</taxon>
        <taxon>Bdelloidea</taxon>
        <taxon>Philodinida</taxon>
        <taxon>Philodinidae</taxon>
        <taxon>Didymodactylos</taxon>
    </lineage>
</organism>
<protein>
    <recommendedName>
        <fullName evidence="5">Galactose-1-phosphate uridylyltransferase</fullName>
    </recommendedName>
</protein>
<name>A0A8S2D1C6_9BILA</name>
<dbReference type="EMBL" id="CAJOBA010001590">
    <property type="protein sequence ID" value="CAF3604054.1"/>
    <property type="molecule type" value="Genomic_DNA"/>
</dbReference>
<keyword evidence="1" id="KW-1133">Transmembrane helix</keyword>
<dbReference type="Gene3D" id="3.30.428.10">
    <property type="entry name" value="HIT-like"/>
    <property type="match status" value="1"/>
</dbReference>
<sequence length="451" mass="53514">MDARTLYPSKTNLYRLSLPFYRLCRSCFPMMAIQLKRDACSICLLFSVVLFLTFAYLHLNDSLNGQQTPFTMTLPDKSPMWYQQHCFNTESPLLLENLYTYISQTRKSSIEACRQLANKFDSIFRLDEIYGSLKLSPIYLKKVKKWLNNDEQLITQIRKQKILKVYNRYTHEEMIYNSIRGKRPQSTSELSPENYTFKLMKDTMKNCDFCGKNYLNSTAEDSFGRLERTLSYTAANTFKYDRWHTLIVSRNHDTLRLTKDELEDMFELCKEWFKKAHNLEREYSYPEMIWDAMPKSGASQIHTHLQVSLGKDSYYGTIERTRQASKQYAKDHPHKNYFNDYLQTPLKDLELMIIGEQLSKHFYRAIHLVFRSFIDDMNEYSFSFGMYLPPMDETSIRDMSVLCRIVFRNPVTNLRSDMNGLDLYTSSVVGKDRYVLFRKLKSSIEKRLYNQ</sequence>
<reference evidence="2" key="1">
    <citation type="submission" date="2021-02" db="EMBL/GenBank/DDBJ databases">
        <authorList>
            <person name="Nowell W R."/>
        </authorList>
    </citation>
    <scope>NUCLEOTIDE SEQUENCE</scope>
</reference>
<dbReference type="SUPFAM" id="SSF54197">
    <property type="entry name" value="HIT-like"/>
    <property type="match status" value="1"/>
</dbReference>
<comment type="caution">
    <text evidence="2">The sequence shown here is derived from an EMBL/GenBank/DDBJ whole genome shotgun (WGS) entry which is preliminary data.</text>
</comment>
<evidence type="ECO:0000313" key="2">
    <source>
        <dbReference type="EMBL" id="CAF0819864.1"/>
    </source>
</evidence>
<gene>
    <name evidence="2" type="ORF">OVA965_LOCUS5589</name>
    <name evidence="3" type="ORF">TMI583_LOCUS5584</name>
</gene>
<accession>A0A8S2D1C6</accession>
<evidence type="ECO:0000313" key="4">
    <source>
        <dbReference type="Proteomes" id="UP000677228"/>
    </source>
</evidence>